<protein>
    <submittedName>
        <fullName evidence="1">Uncharacterized protein</fullName>
    </submittedName>
</protein>
<keyword evidence="2" id="KW-1185">Reference proteome</keyword>
<sequence>MFYADKTASTQTPILARRSSSRGFPIICRGGNRGEAALDSLLPALAPKSTSPSAAFLTLLPVSRLDATATLSADLASPETATLPKLRLAGHQVRQAWDCWASEPFCPSFTPGADSRRVGIPIPFSLHSLGQHRSVHICHPESLNAALDLLAG</sequence>
<proteinExistence type="predicted"/>
<dbReference type="AlphaFoldDB" id="A0A8H6J9S7"/>
<gene>
    <name evidence="1" type="ORF">CSOJ01_07173</name>
</gene>
<organism evidence="1 2">
    <name type="scientific">Colletotrichum sojae</name>
    <dbReference type="NCBI Taxonomy" id="2175907"/>
    <lineage>
        <taxon>Eukaryota</taxon>
        <taxon>Fungi</taxon>
        <taxon>Dikarya</taxon>
        <taxon>Ascomycota</taxon>
        <taxon>Pezizomycotina</taxon>
        <taxon>Sordariomycetes</taxon>
        <taxon>Hypocreomycetidae</taxon>
        <taxon>Glomerellales</taxon>
        <taxon>Glomerellaceae</taxon>
        <taxon>Colletotrichum</taxon>
        <taxon>Colletotrichum orchidearum species complex</taxon>
    </lineage>
</organism>
<reference evidence="1 2" key="1">
    <citation type="journal article" date="2020" name="Phytopathology">
        <title>Genome Sequence Resources of Colletotrichum truncatum, C. plurivorum, C. musicola, and C. sojae: Four Species Pathogenic to Soybean (Glycine max).</title>
        <authorList>
            <person name="Rogerio F."/>
            <person name="Boufleur T.R."/>
            <person name="Ciampi-Guillardi M."/>
            <person name="Sukno S.A."/>
            <person name="Thon M.R."/>
            <person name="Massola Junior N.S."/>
            <person name="Baroncelli R."/>
        </authorList>
    </citation>
    <scope>NUCLEOTIDE SEQUENCE [LARGE SCALE GENOMIC DNA]</scope>
    <source>
        <strain evidence="1 2">LFN0009</strain>
    </source>
</reference>
<name>A0A8H6J9S7_9PEZI</name>
<comment type="caution">
    <text evidence="1">The sequence shown here is derived from an EMBL/GenBank/DDBJ whole genome shotgun (WGS) entry which is preliminary data.</text>
</comment>
<dbReference type="EMBL" id="WIGN01000108">
    <property type="protein sequence ID" value="KAF6809002.1"/>
    <property type="molecule type" value="Genomic_DNA"/>
</dbReference>
<accession>A0A8H6J9S7</accession>
<evidence type="ECO:0000313" key="2">
    <source>
        <dbReference type="Proteomes" id="UP000652219"/>
    </source>
</evidence>
<dbReference type="Proteomes" id="UP000652219">
    <property type="component" value="Unassembled WGS sequence"/>
</dbReference>
<evidence type="ECO:0000313" key="1">
    <source>
        <dbReference type="EMBL" id="KAF6809002.1"/>
    </source>
</evidence>